<proteinExistence type="predicted"/>
<comment type="caution">
    <text evidence="1">The sequence shown here is derived from an EMBL/GenBank/DDBJ whole genome shotgun (WGS) entry which is preliminary data.</text>
</comment>
<dbReference type="GO" id="GO:0005615">
    <property type="term" value="C:extracellular space"/>
    <property type="evidence" value="ECO:0007669"/>
    <property type="project" value="TreeGrafter"/>
</dbReference>
<protein>
    <submittedName>
        <fullName evidence="1">Uncharacterized protein</fullName>
    </submittedName>
</protein>
<dbReference type="Proteomes" id="UP000711488">
    <property type="component" value="Unassembled WGS sequence"/>
</dbReference>
<dbReference type="InterPro" id="IPR004245">
    <property type="entry name" value="DUF229"/>
</dbReference>
<accession>A0A6A0HDE0</accession>
<reference evidence="1" key="2">
    <citation type="journal article" date="2018" name="Environ. Sci. Technol.">
        <title>The Toxicogenome of Hyalella azteca: A Model for Sediment Ecotoxicology and Evolutionary Toxicology.</title>
        <authorList>
            <person name="Poynton H.C."/>
            <person name="Hasenbein S."/>
            <person name="Benoit J.B."/>
            <person name="Sepulveda M.S."/>
            <person name="Poelchau M.F."/>
            <person name="Hughes D.S.T."/>
            <person name="Murali S.C."/>
            <person name="Chen S."/>
            <person name="Glastad K.M."/>
            <person name="Goodisman M.A.D."/>
            <person name="Werren J.H."/>
            <person name="Vineis J.H."/>
            <person name="Bowen J.L."/>
            <person name="Friedrich M."/>
            <person name="Jones J."/>
            <person name="Robertson H.M."/>
            <person name="Feyereisen R."/>
            <person name="Mechler-Hickson A."/>
            <person name="Mathers N."/>
            <person name="Lee C.E."/>
            <person name="Colbourne J.K."/>
            <person name="Biales A."/>
            <person name="Johnston J.S."/>
            <person name="Wellborn G.A."/>
            <person name="Rosendale A.J."/>
            <person name="Cridge A.G."/>
            <person name="Munoz-Torres M.C."/>
            <person name="Bain P.A."/>
            <person name="Manny A.R."/>
            <person name="Major K.M."/>
            <person name="Lambert F.N."/>
            <person name="Vulpe C.D."/>
            <person name="Tuck P."/>
            <person name="Blalock B.J."/>
            <person name="Lin Y.Y."/>
            <person name="Smith M.E."/>
            <person name="Ochoa-Acuna H."/>
            <person name="Chen M.M."/>
            <person name="Childers C.P."/>
            <person name="Qu J."/>
            <person name="Dugan S."/>
            <person name="Lee S.L."/>
            <person name="Chao H."/>
            <person name="Dinh H."/>
            <person name="Han Y."/>
            <person name="Doddapaneni H."/>
            <person name="Worley K.C."/>
            <person name="Muzny D.M."/>
            <person name="Gibbs R.A."/>
            <person name="Richards S."/>
        </authorList>
    </citation>
    <scope>NUCLEOTIDE SEQUENCE</scope>
    <source>
        <strain evidence="1">HAZT.00-mixed</strain>
        <tissue evidence="1">Whole organism</tissue>
    </source>
</reference>
<dbReference type="Pfam" id="PF02995">
    <property type="entry name" value="DUF229"/>
    <property type="match status" value="1"/>
</dbReference>
<sequence>MGVDSTSRQNIRRFLPETFKFLSDDPSSMDFMGYNKVADNTDVNISPVIMGNRAEDLMRFKLECYKKQKRGGRFEGSVVSGDKSWKVLEEISRINLYNNKSACVDETELKKFCHCR</sequence>
<name>A0A6A0HDE0_HYAAZ</name>
<organism evidence="1">
    <name type="scientific">Hyalella azteca</name>
    <name type="common">Amphipod</name>
    <dbReference type="NCBI Taxonomy" id="294128"/>
    <lineage>
        <taxon>Eukaryota</taxon>
        <taxon>Metazoa</taxon>
        <taxon>Ecdysozoa</taxon>
        <taxon>Arthropoda</taxon>
        <taxon>Crustacea</taxon>
        <taxon>Multicrustacea</taxon>
        <taxon>Malacostraca</taxon>
        <taxon>Eumalacostraca</taxon>
        <taxon>Peracarida</taxon>
        <taxon>Amphipoda</taxon>
        <taxon>Senticaudata</taxon>
        <taxon>Talitrida</taxon>
        <taxon>Talitroidea</taxon>
        <taxon>Hyalellidae</taxon>
        <taxon>Hyalella</taxon>
    </lineage>
</organism>
<dbReference type="PANTHER" id="PTHR10974:SF1">
    <property type="entry name" value="FI08016P-RELATED"/>
    <property type="match status" value="1"/>
</dbReference>
<dbReference type="EMBL" id="JQDR03000578">
    <property type="protein sequence ID" value="KAA0203830.1"/>
    <property type="molecule type" value="Genomic_DNA"/>
</dbReference>
<dbReference type="PANTHER" id="PTHR10974">
    <property type="entry name" value="FI08016P-RELATED"/>
    <property type="match status" value="1"/>
</dbReference>
<gene>
    <name evidence="1" type="ORF">HAZT_HAZT004553</name>
</gene>
<reference evidence="1" key="3">
    <citation type="submission" date="2019-06" db="EMBL/GenBank/DDBJ databases">
        <authorList>
            <person name="Poynton C."/>
            <person name="Hasenbein S."/>
            <person name="Benoit J.B."/>
            <person name="Sepulveda M.S."/>
            <person name="Poelchau M.F."/>
            <person name="Murali S.C."/>
            <person name="Chen S."/>
            <person name="Glastad K.M."/>
            <person name="Werren J.H."/>
            <person name="Vineis J.H."/>
            <person name="Bowen J.L."/>
            <person name="Friedrich M."/>
            <person name="Jones J."/>
            <person name="Robertson H.M."/>
            <person name="Feyereisen R."/>
            <person name="Mechler-Hickson A."/>
            <person name="Mathers N."/>
            <person name="Lee C.E."/>
            <person name="Colbourne J.K."/>
            <person name="Biales A."/>
            <person name="Johnston J.S."/>
            <person name="Wellborn G.A."/>
            <person name="Rosendale A.J."/>
            <person name="Cridge A.G."/>
            <person name="Munoz-Torres M.C."/>
            <person name="Bain P.A."/>
            <person name="Manny A.R."/>
            <person name="Major K.M."/>
            <person name="Lambert F.N."/>
            <person name="Vulpe C.D."/>
            <person name="Tuck P."/>
            <person name="Blalock B.J."/>
            <person name="Lin Y.-Y."/>
            <person name="Smith M.E."/>
            <person name="Ochoa-Acuna H."/>
            <person name="Chen M.-J.M."/>
            <person name="Childers C.P."/>
            <person name="Qu J."/>
            <person name="Dugan S."/>
            <person name="Lee S.L."/>
            <person name="Chao H."/>
            <person name="Dinh H."/>
            <person name="Han Y."/>
            <person name="Doddapaneni H."/>
            <person name="Worley K.C."/>
            <person name="Muzny D.M."/>
            <person name="Gibbs R.A."/>
            <person name="Richards S."/>
        </authorList>
    </citation>
    <scope>NUCLEOTIDE SEQUENCE</scope>
    <source>
        <strain evidence="1">HAZT.00-mixed</strain>
        <tissue evidence="1">Whole organism</tissue>
    </source>
</reference>
<dbReference type="AlphaFoldDB" id="A0A6A0HDE0"/>
<reference evidence="1" key="1">
    <citation type="submission" date="2014-08" db="EMBL/GenBank/DDBJ databases">
        <authorList>
            <person name="Murali S."/>
            <person name="Richards S."/>
            <person name="Bandaranaike D."/>
            <person name="Bellair M."/>
            <person name="Blankenburg K."/>
            <person name="Chao H."/>
            <person name="Dinh H."/>
            <person name="Doddapaneni H."/>
            <person name="Dugan-Rocha S."/>
            <person name="Elkadiri S."/>
            <person name="Gnanaolivu R."/>
            <person name="Hughes D."/>
            <person name="Lee S."/>
            <person name="Li M."/>
            <person name="Ming W."/>
            <person name="Munidasa M."/>
            <person name="Muniz J."/>
            <person name="Nguyen L."/>
            <person name="Osuji N."/>
            <person name="Pu L.-L."/>
            <person name="Puazo M."/>
            <person name="Skinner E."/>
            <person name="Qu C."/>
            <person name="Quiroz J."/>
            <person name="Raj R."/>
            <person name="Weissenberger G."/>
            <person name="Xin Y."/>
            <person name="Zou X."/>
            <person name="Han Y."/>
            <person name="Worley K."/>
            <person name="Muzny D."/>
            <person name="Gibbs R."/>
        </authorList>
    </citation>
    <scope>NUCLEOTIDE SEQUENCE</scope>
    <source>
        <strain evidence="1">HAZT.00-mixed</strain>
        <tissue evidence="1">Whole organism</tissue>
    </source>
</reference>
<evidence type="ECO:0000313" key="1">
    <source>
        <dbReference type="EMBL" id="KAA0203830.1"/>
    </source>
</evidence>